<sequence length="132" mass="13781">MRAGPDPAARGRLRRVVAWIVLALAIGIQLWGLYSPVAPDSGDFPGTDKLGHVGMFALVMASGVIAGIPGPVLASLLVVQAVASELVQGLLLRSRSGDVWDALADLAGIALGWAVAWHWAPARVRRREAAAS</sequence>
<dbReference type="Proteomes" id="UP000198822">
    <property type="component" value="Chromosome I"/>
</dbReference>
<evidence type="ECO:0000313" key="3">
    <source>
        <dbReference type="Proteomes" id="UP000198822"/>
    </source>
</evidence>
<dbReference type="PANTHER" id="PTHR28008:SF1">
    <property type="entry name" value="DOMAIN PROTEIN, PUTATIVE (AFU_ORTHOLOGUE AFUA_3G10980)-RELATED"/>
    <property type="match status" value="1"/>
</dbReference>
<accession>A0A1G8EGR6</accession>
<feature type="transmembrane region" description="Helical" evidence="1">
    <location>
        <begin position="54"/>
        <end position="79"/>
    </location>
</feature>
<keyword evidence="1" id="KW-1133">Transmembrane helix</keyword>
<protein>
    <recommendedName>
        <fullName evidence="4">VanZ like family protein</fullName>
    </recommendedName>
</protein>
<proteinExistence type="predicted"/>
<organism evidence="2 3">
    <name type="scientific">Agrococcus jejuensis</name>
    <dbReference type="NCBI Taxonomy" id="399736"/>
    <lineage>
        <taxon>Bacteria</taxon>
        <taxon>Bacillati</taxon>
        <taxon>Actinomycetota</taxon>
        <taxon>Actinomycetes</taxon>
        <taxon>Micrococcales</taxon>
        <taxon>Microbacteriaceae</taxon>
        <taxon>Agrococcus</taxon>
    </lineage>
</organism>
<name>A0A1G8EGR6_9MICO</name>
<reference evidence="3" key="1">
    <citation type="submission" date="2016-10" db="EMBL/GenBank/DDBJ databases">
        <authorList>
            <person name="Varghese N."/>
            <person name="Submissions S."/>
        </authorList>
    </citation>
    <scope>NUCLEOTIDE SEQUENCE [LARGE SCALE GENOMIC DNA]</scope>
    <source>
        <strain evidence="3">DSM 22002</strain>
    </source>
</reference>
<dbReference type="AlphaFoldDB" id="A0A1G8EGR6"/>
<keyword evidence="1" id="KW-0812">Transmembrane</keyword>
<keyword evidence="1" id="KW-0472">Membrane</keyword>
<keyword evidence="3" id="KW-1185">Reference proteome</keyword>
<gene>
    <name evidence="2" type="ORF">SAMN04489720_2027</name>
</gene>
<dbReference type="RefSeq" id="WP_197674594.1">
    <property type="nucleotide sequence ID" value="NZ_LT629695.1"/>
</dbReference>
<evidence type="ECO:0008006" key="4">
    <source>
        <dbReference type="Google" id="ProtNLM"/>
    </source>
</evidence>
<evidence type="ECO:0000313" key="2">
    <source>
        <dbReference type="EMBL" id="SDH68889.1"/>
    </source>
</evidence>
<dbReference type="PANTHER" id="PTHR28008">
    <property type="entry name" value="DOMAIN PROTEIN, PUTATIVE (AFU_ORTHOLOGUE AFUA_3G10980)-RELATED"/>
    <property type="match status" value="1"/>
</dbReference>
<feature type="transmembrane region" description="Helical" evidence="1">
    <location>
        <begin position="16"/>
        <end position="34"/>
    </location>
</feature>
<evidence type="ECO:0000256" key="1">
    <source>
        <dbReference type="SAM" id="Phobius"/>
    </source>
</evidence>
<dbReference type="EMBL" id="LT629695">
    <property type="protein sequence ID" value="SDH68889.1"/>
    <property type="molecule type" value="Genomic_DNA"/>
</dbReference>